<dbReference type="EMBL" id="JABFHI010000001">
    <property type="protein sequence ID" value="NOG30737.1"/>
    <property type="molecule type" value="Genomic_DNA"/>
</dbReference>
<keyword evidence="1" id="KW-0472">Membrane</keyword>
<keyword evidence="1" id="KW-0812">Transmembrane</keyword>
<gene>
    <name evidence="2" type="ORF">HLB35_01255</name>
</gene>
<sequence>MTRHRTAWGLGLSGLIPFIACLVVAFLGPTAWQVTAVYAFVYYAAVILSFLGGAHWGAVLQRTDKARMPGDIRRLALAMLPSLIAWPSLMLSPVMGIWVLMVGFVLIWIYDLSREGRFGWPKWYLLLRSVLTVVVVLAHAGMVLRLGESAWGF</sequence>
<organism evidence="2 3">
    <name type="scientific">Vreelandella azerica</name>
    <dbReference type="NCBI Taxonomy" id="2732867"/>
    <lineage>
        <taxon>Bacteria</taxon>
        <taxon>Pseudomonadati</taxon>
        <taxon>Pseudomonadota</taxon>
        <taxon>Gammaproteobacteria</taxon>
        <taxon>Oceanospirillales</taxon>
        <taxon>Halomonadaceae</taxon>
        <taxon>Vreelandella</taxon>
    </lineage>
</organism>
<protein>
    <submittedName>
        <fullName evidence="2">DUF3429 domain-containing protein</fullName>
    </submittedName>
</protein>
<dbReference type="AlphaFoldDB" id="A0A7Y3TV01"/>
<feature type="transmembrane region" description="Helical" evidence="1">
    <location>
        <begin position="7"/>
        <end position="28"/>
    </location>
</feature>
<feature type="transmembrane region" description="Helical" evidence="1">
    <location>
        <begin position="40"/>
        <end position="60"/>
    </location>
</feature>
<evidence type="ECO:0000313" key="3">
    <source>
        <dbReference type="Proteomes" id="UP000588806"/>
    </source>
</evidence>
<accession>A0A7Y3TV01</accession>
<evidence type="ECO:0000313" key="2">
    <source>
        <dbReference type="EMBL" id="NOG30737.1"/>
    </source>
</evidence>
<keyword evidence="1" id="KW-1133">Transmembrane helix</keyword>
<dbReference type="PANTHER" id="PTHR15887">
    <property type="entry name" value="TRANSMEMBRANE PROTEIN 69"/>
    <property type="match status" value="1"/>
</dbReference>
<evidence type="ECO:0000256" key="1">
    <source>
        <dbReference type="SAM" id="Phobius"/>
    </source>
</evidence>
<dbReference type="Proteomes" id="UP000588806">
    <property type="component" value="Unassembled WGS sequence"/>
</dbReference>
<feature type="transmembrane region" description="Helical" evidence="1">
    <location>
        <begin position="125"/>
        <end position="144"/>
    </location>
</feature>
<proteinExistence type="predicted"/>
<dbReference type="PANTHER" id="PTHR15887:SF1">
    <property type="entry name" value="TRANSMEMBRANE PROTEIN 69"/>
    <property type="match status" value="1"/>
</dbReference>
<feature type="transmembrane region" description="Helical" evidence="1">
    <location>
        <begin position="95"/>
        <end position="113"/>
    </location>
</feature>
<reference evidence="2 3" key="2">
    <citation type="submission" date="2020-06" db="EMBL/GenBank/DDBJ databases">
        <title>Halomonas songnenensis sp. nov., a moderately halophilic bacterium isolated from saline and alkaline soils.</title>
        <authorList>
            <person name="Jiang J."/>
            <person name="Pan Y."/>
        </authorList>
    </citation>
    <scope>NUCLEOTIDE SEQUENCE [LARGE SCALE GENOMIC DNA]</scope>
    <source>
        <strain evidence="2 3">TBZ9</strain>
    </source>
</reference>
<dbReference type="InterPro" id="IPR021836">
    <property type="entry name" value="DUF3429"/>
</dbReference>
<dbReference type="Pfam" id="PF11911">
    <property type="entry name" value="DUF3429"/>
    <property type="match status" value="1"/>
</dbReference>
<comment type="caution">
    <text evidence="2">The sequence shown here is derived from an EMBL/GenBank/DDBJ whole genome shotgun (WGS) entry which is preliminary data.</text>
</comment>
<keyword evidence="3" id="KW-1185">Reference proteome</keyword>
<name>A0A7Y3TV01_9GAMM</name>
<reference evidence="2 3" key="1">
    <citation type="submission" date="2020-05" db="EMBL/GenBank/DDBJ databases">
        <authorList>
            <person name="Ruan W."/>
            <person name="Jeon C.O."/>
            <person name="Chun B.H."/>
        </authorList>
    </citation>
    <scope>NUCLEOTIDE SEQUENCE [LARGE SCALE GENOMIC DNA]</scope>
    <source>
        <strain evidence="2 3">TBZ9</strain>
    </source>
</reference>